<comment type="caution">
    <text evidence="2">The sequence shown here is derived from an EMBL/GenBank/DDBJ whole genome shotgun (WGS) entry which is preliminary data.</text>
</comment>
<protein>
    <submittedName>
        <fullName evidence="2">Uncharacterized protein</fullName>
    </submittedName>
</protein>
<keyword evidence="1" id="KW-0732">Signal</keyword>
<accession>A0AAV6UFD8</accession>
<feature type="signal peptide" evidence="1">
    <location>
        <begin position="1"/>
        <end position="19"/>
    </location>
</feature>
<name>A0AAV6UFD8_9ARAC</name>
<dbReference type="Proteomes" id="UP000827092">
    <property type="component" value="Unassembled WGS sequence"/>
</dbReference>
<proteinExistence type="predicted"/>
<gene>
    <name evidence="2" type="ORF">JTE90_009113</name>
</gene>
<evidence type="ECO:0000313" key="3">
    <source>
        <dbReference type="Proteomes" id="UP000827092"/>
    </source>
</evidence>
<sequence>MNKFYIVAVISLCVAVAFAQIENESNPEKDPLAEECRRNLNTCLDKTESRVPGAFDMDHCCDEYKKCMHRIGRNRQ</sequence>
<organism evidence="2 3">
    <name type="scientific">Oedothorax gibbosus</name>
    <dbReference type="NCBI Taxonomy" id="931172"/>
    <lineage>
        <taxon>Eukaryota</taxon>
        <taxon>Metazoa</taxon>
        <taxon>Ecdysozoa</taxon>
        <taxon>Arthropoda</taxon>
        <taxon>Chelicerata</taxon>
        <taxon>Arachnida</taxon>
        <taxon>Araneae</taxon>
        <taxon>Araneomorphae</taxon>
        <taxon>Entelegynae</taxon>
        <taxon>Araneoidea</taxon>
        <taxon>Linyphiidae</taxon>
        <taxon>Erigoninae</taxon>
        <taxon>Oedothorax</taxon>
    </lineage>
</organism>
<feature type="chain" id="PRO_5043338911" evidence="1">
    <location>
        <begin position="20"/>
        <end position="76"/>
    </location>
</feature>
<evidence type="ECO:0000313" key="2">
    <source>
        <dbReference type="EMBL" id="KAG8182800.1"/>
    </source>
</evidence>
<evidence type="ECO:0000256" key="1">
    <source>
        <dbReference type="SAM" id="SignalP"/>
    </source>
</evidence>
<dbReference type="EMBL" id="JAFNEN010000447">
    <property type="protein sequence ID" value="KAG8182800.1"/>
    <property type="molecule type" value="Genomic_DNA"/>
</dbReference>
<keyword evidence="3" id="KW-1185">Reference proteome</keyword>
<dbReference type="AlphaFoldDB" id="A0AAV6UFD8"/>
<reference evidence="2 3" key="1">
    <citation type="journal article" date="2022" name="Nat. Ecol. Evol.">
        <title>A masculinizing supergene underlies an exaggerated male reproductive morph in a spider.</title>
        <authorList>
            <person name="Hendrickx F."/>
            <person name="De Corte Z."/>
            <person name="Sonet G."/>
            <person name="Van Belleghem S.M."/>
            <person name="Kostlbacher S."/>
            <person name="Vangestel C."/>
        </authorList>
    </citation>
    <scope>NUCLEOTIDE SEQUENCE [LARGE SCALE GENOMIC DNA]</scope>
    <source>
        <strain evidence="2">W744_W776</strain>
    </source>
</reference>